<feature type="compositionally biased region" description="Polar residues" evidence="5">
    <location>
        <begin position="108"/>
        <end position="120"/>
    </location>
</feature>
<gene>
    <name evidence="8" type="ORF">FMOSSE_LOCUS8402</name>
</gene>
<dbReference type="Gene3D" id="1.10.10.60">
    <property type="entry name" value="Homeodomain-like"/>
    <property type="match status" value="1"/>
</dbReference>
<dbReference type="InterPro" id="IPR040661">
    <property type="entry name" value="LZ3wCH"/>
</dbReference>
<dbReference type="InterPro" id="IPR014876">
    <property type="entry name" value="DEK_C"/>
</dbReference>
<dbReference type="Pfam" id="PF18517">
    <property type="entry name" value="LZ3wCH"/>
    <property type="match status" value="1"/>
</dbReference>
<dbReference type="AlphaFoldDB" id="A0A9N9C4D2"/>
<dbReference type="InterPro" id="IPR040453">
    <property type="entry name" value="Mnd1_HTH"/>
</dbReference>
<dbReference type="Pfam" id="PF02201">
    <property type="entry name" value="SWIB"/>
    <property type="match status" value="1"/>
</dbReference>
<reference evidence="8" key="1">
    <citation type="submission" date="2021-06" db="EMBL/GenBank/DDBJ databases">
        <authorList>
            <person name="Kallberg Y."/>
            <person name="Tangrot J."/>
            <person name="Rosling A."/>
        </authorList>
    </citation>
    <scope>NUCLEOTIDE SEQUENCE</scope>
    <source>
        <strain evidence="8">87-6 pot B 2015</strain>
    </source>
</reference>
<comment type="caution">
    <text evidence="8">The sequence shown here is derived from an EMBL/GenBank/DDBJ whole genome shotgun (WGS) entry which is preliminary data.</text>
</comment>
<comment type="subcellular location">
    <subcellularLocation>
        <location evidence="1">Nucleus</location>
    </subcellularLocation>
</comment>
<proteinExistence type="predicted"/>
<keyword evidence="2 4" id="KW-0175">Coiled coil</keyword>
<feature type="domain" description="DM2" evidence="6">
    <location>
        <begin position="205"/>
        <end position="282"/>
    </location>
</feature>
<dbReference type="SUPFAM" id="SSF109715">
    <property type="entry name" value="DEK C-terminal domain"/>
    <property type="match status" value="1"/>
</dbReference>
<dbReference type="PANTHER" id="PTHR13844">
    <property type="entry name" value="SWI/SNF-RELATED MATRIX-ASSOCIATED ACTIN-DEPENDENT REGULATOR OF CHROMATIN SUBFAMILY D"/>
    <property type="match status" value="1"/>
</dbReference>
<feature type="compositionally biased region" description="Basic residues" evidence="5">
    <location>
        <begin position="176"/>
        <end position="185"/>
    </location>
</feature>
<feature type="compositionally biased region" description="Basic residues" evidence="5">
    <location>
        <begin position="130"/>
        <end position="140"/>
    </location>
</feature>
<dbReference type="Pfam" id="PF03962">
    <property type="entry name" value="Mnd1"/>
    <property type="match status" value="1"/>
</dbReference>
<evidence type="ECO:0000259" key="7">
    <source>
        <dbReference type="PROSITE" id="PS51998"/>
    </source>
</evidence>
<evidence type="ECO:0000313" key="9">
    <source>
        <dbReference type="Proteomes" id="UP000789375"/>
    </source>
</evidence>
<feature type="compositionally biased region" description="Polar residues" evidence="5">
    <location>
        <begin position="288"/>
        <end position="299"/>
    </location>
</feature>
<feature type="region of interest" description="Disordered" evidence="5">
    <location>
        <begin position="288"/>
        <end position="320"/>
    </location>
</feature>
<dbReference type="Pfam" id="PF08766">
    <property type="entry name" value="DEK_C"/>
    <property type="match status" value="1"/>
</dbReference>
<evidence type="ECO:0000256" key="5">
    <source>
        <dbReference type="SAM" id="MobiDB-lite"/>
    </source>
</evidence>
<dbReference type="InterPro" id="IPR003121">
    <property type="entry name" value="SWIB_MDM2_domain"/>
</dbReference>
<feature type="domain" description="DEK-C" evidence="7">
    <location>
        <begin position="3"/>
        <end position="58"/>
    </location>
</feature>
<dbReference type="GO" id="GO:0005634">
    <property type="term" value="C:nucleus"/>
    <property type="evidence" value="ECO:0007669"/>
    <property type="project" value="UniProtKB-SubCell"/>
</dbReference>
<dbReference type="SUPFAM" id="SSF47592">
    <property type="entry name" value="SWIB/MDM2 domain"/>
    <property type="match status" value="1"/>
</dbReference>
<feature type="coiled-coil region" evidence="4">
    <location>
        <begin position="452"/>
        <end position="479"/>
    </location>
</feature>
<organism evidence="8 9">
    <name type="scientific">Funneliformis mosseae</name>
    <name type="common">Endomycorrhizal fungus</name>
    <name type="synonym">Glomus mosseae</name>
    <dbReference type="NCBI Taxonomy" id="27381"/>
    <lineage>
        <taxon>Eukaryota</taxon>
        <taxon>Fungi</taxon>
        <taxon>Fungi incertae sedis</taxon>
        <taxon>Mucoromycota</taxon>
        <taxon>Glomeromycotina</taxon>
        <taxon>Glomeromycetes</taxon>
        <taxon>Glomerales</taxon>
        <taxon>Glomeraceae</taxon>
        <taxon>Funneliformis</taxon>
    </lineage>
</organism>
<feature type="compositionally biased region" description="Basic residues" evidence="5">
    <location>
        <begin position="98"/>
        <end position="107"/>
    </location>
</feature>
<feature type="region of interest" description="Disordered" evidence="5">
    <location>
        <begin position="68"/>
        <end position="206"/>
    </location>
</feature>
<dbReference type="EMBL" id="CAJVPP010002173">
    <property type="protein sequence ID" value="CAG8590283.1"/>
    <property type="molecule type" value="Genomic_DNA"/>
</dbReference>
<evidence type="ECO:0000256" key="3">
    <source>
        <dbReference type="ARBA" id="ARBA00023242"/>
    </source>
</evidence>
<sequence length="577" mass="67105">MDDVNLSDFVPVIRQILYDSNLDSITAREVRRELEKKYDLDLTPRKQEVQRLVEQCFDDLSNSDEIYEPVEFKSPKKQKKHSNHSEEKTKKSSDKSSRKILKTKGRPSKTQVKTQESDYYSSLEDDFPPQKKRRGRKPKVSSKVESSDAEYEKRFEEELNGANVKKSKARNSGSTTKKKSSKRKKRDEEEQDGEEPKKRKKGNTGIHKPLILSQVLAEFLQAEEMSRLEVVKRLWAYIKENELQDPSDKRFIVCDDRLMTIFNQDRIHSFTMNKFLTVHLKKKEISSDGNVKNINGTSKNYRKNETSSSVSGYNDDDDDDQVKIEPQDYVKVKTESKEDYVKVKTEPKEDYVKVKMEPQEYDVKVKMEPQEYDVKSKKGLSVAEKRIRLEALFHETKNFYQLKELEKIAPKMKGIVSQSVKDILQSLVDDDLVTTDKIGTSNYYWSFPSCALQSRTVKIEGLTQELQKLKAKNVELQSSIELAYGGRETTDDRAILLKKVAEVEMITKKYQEELAHYRECDPALLDAKEKHGELALECGNRWTENIFILQSYCSNKFNIERADFNQQFGIPEDFDTL</sequence>
<keyword evidence="3" id="KW-0539">Nucleus</keyword>
<protein>
    <submittedName>
        <fullName evidence="8">2062_t:CDS:1</fullName>
    </submittedName>
</protein>
<evidence type="ECO:0000256" key="4">
    <source>
        <dbReference type="SAM" id="Coils"/>
    </source>
</evidence>
<evidence type="ECO:0000256" key="1">
    <source>
        <dbReference type="ARBA" id="ARBA00004123"/>
    </source>
</evidence>
<dbReference type="PROSITE" id="PS51925">
    <property type="entry name" value="SWIB_MDM2"/>
    <property type="match status" value="1"/>
</dbReference>
<name>A0A9N9C4D2_FUNMO</name>
<dbReference type="SMART" id="SM00151">
    <property type="entry name" value="SWIB"/>
    <property type="match status" value="1"/>
</dbReference>
<accession>A0A9N9C4D2</accession>
<evidence type="ECO:0000313" key="8">
    <source>
        <dbReference type="EMBL" id="CAG8590283.1"/>
    </source>
</evidence>
<keyword evidence="9" id="KW-1185">Reference proteome</keyword>
<dbReference type="PROSITE" id="PS51998">
    <property type="entry name" value="DEK_C"/>
    <property type="match status" value="1"/>
</dbReference>
<feature type="compositionally biased region" description="Basic and acidic residues" evidence="5">
    <location>
        <begin position="83"/>
        <end position="97"/>
    </location>
</feature>
<dbReference type="Gene3D" id="1.10.245.10">
    <property type="entry name" value="SWIB/MDM2 domain"/>
    <property type="match status" value="1"/>
</dbReference>
<dbReference type="Proteomes" id="UP000789375">
    <property type="component" value="Unassembled WGS sequence"/>
</dbReference>
<dbReference type="CDD" id="cd10567">
    <property type="entry name" value="SWIB-MDM2_like"/>
    <property type="match status" value="1"/>
</dbReference>
<dbReference type="InterPro" id="IPR036885">
    <property type="entry name" value="SWIB_MDM2_dom_sf"/>
</dbReference>
<evidence type="ECO:0000259" key="6">
    <source>
        <dbReference type="PROSITE" id="PS51925"/>
    </source>
</evidence>
<evidence type="ECO:0000256" key="2">
    <source>
        <dbReference type="ARBA" id="ARBA00023054"/>
    </source>
</evidence>
<dbReference type="InterPro" id="IPR019835">
    <property type="entry name" value="SWIB_domain"/>
</dbReference>